<dbReference type="AlphaFoldDB" id="A0A4Y4D364"/>
<accession>A0A4Y4D364</accession>
<dbReference type="STRING" id="1272.GCA_900014985_01370"/>
<organism evidence="1 2">
    <name type="scientific">Kocuria varians</name>
    <name type="common">Micrococcus varians</name>
    <dbReference type="NCBI Taxonomy" id="1272"/>
    <lineage>
        <taxon>Bacteria</taxon>
        <taxon>Bacillati</taxon>
        <taxon>Actinomycetota</taxon>
        <taxon>Actinomycetes</taxon>
        <taxon>Micrococcales</taxon>
        <taxon>Micrococcaceae</taxon>
        <taxon>Kocuria</taxon>
    </lineage>
</organism>
<dbReference type="Proteomes" id="UP000315730">
    <property type="component" value="Unassembled WGS sequence"/>
</dbReference>
<proteinExistence type="predicted"/>
<evidence type="ECO:0000313" key="2">
    <source>
        <dbReference type="Proteomes" id="UP000315730"/>
    </source>
</evidence>
<keyword evidence="2" id="KW-1185">Reference proteome</keyword>
<dbReference type="EMBL" id="BJNW01000002">
    <property type="protein sequence ID" value="GEC98164.1"/>
    <property type="molecule type" value="Genomic_DNA"/>
</dbReference>
<gene>
    <name evidence="1" type="ORF">KVA01_03190</name>
</gene>
<evidence type="ECO:0000313" key="1">
    <source>
        <dbReference type="EMBL" id="GEC98164.1"/>
    </source>
</evidence>
<protein>
    <submittedName>
        <fullName evidence="1">Uncharacterized protein</fullName>
    </submittedName>
</protein>
<reference evidence="1 2" key="1">
    <citation type="submission" date="2019-06" db="EMBL/GenBank/DDBJ databases">
        <title>Whole genome shotgun sequence of Kocuria varians NBRC 15358.</title>
        <authorList>
            <person name="Hosoyama A."/>
            <person name="Uohara A."/>
            <person name="Ohji S."/>
            <person name="Ichikawa N."/>
        </authorList>
    </citation>
    <scope>NUCLEOTIDE SEQUENCE [LARGE SCALE GENOMIC DNA]</scope>
    <source>
        <strain evidence="1 2">NBRC 15358</strain>
    </source>
</reference>
<sequence>MHILDDLGSYAMQLSGVHGHEGYTPLQEFAVTPGRPQGLFWPEESGGTQAILDCLDAVGGLLVAVVASVPADRIGWHPFGNPDRSGLAAMGIVELTVHTHDILAAHHRPYRAPDVVVHRAMNRIFADARRSGDVWHDLLRATGRTPDTRGGSWRWDSSPLDA</sequence>
<comment type="caution">
    <text evidence="1">The sequence shown here is derived from an EMBL/GenBank/DDBJ whole genome shotgun (WGS) entry which is preliminary data.</text>
</comment>
<name>A0A4Y4D364_KOCVA</name>